<accession>A0A9N9B740</accession>
<name>A0A9N9B740_9GLOM</name>
<dbReference type="EMBL" id="CAJVPK010000895">
    <property type="protein sequence ID" value="CAG8557734.1"/>
    <property type="molecule type" value="Genomic_DNA"/>
</dbReference>
<evidence type="ECO:0000313" key="1">
    <source>
        <dbReference type="EMBL" id="CAG8557734.1"/>
    </source>
</evidence>
<proteinExistence type="predicted"/>
<dbReference type="Proteomes" id="UP000789706">
    <property type="component" value="Unassembled WGS sequence"/>
</dbReference>
<reference evidence="1" key="1">
    <citation type="submission" date="2021-06" db="EMBL/GenBank/DDBJ databases">
        <authorList>
            <person name="Kallberg Y."/>
            <person name="Tangrot J."/>
            <person name="Rosling A."/>
        </authorList>
    </citation>
    <scope>NUCLEOTIDE SEQUENCE</scope>
    <source>
        <strain evidence="1">AZ414A</strain>
    </source>
</reference>
<evidence type="ECO:0000313" key="2">
    <source>
        <dbReference type="Proteomes" id="UP000789706"/>
    </source>
</evidence>
<dbReference type="AlphaFoldDB" id="A0A9N9B740"/>
<protein>
    <submittedName>
        <fullName evidence="1">6040_t:CDS:1</fullName>
    </submittedName>
</protein>
<keyword evidence="2" id="KW-1185">Reference proteome</keyword>
<gene>
    <name evidence="1" type="ORF">DEBURN_LOCUS7426</name>
</gene>
<comment type="caution">
    <text evidence="1">The sequence shown here is derived from an EMBL/GenBank/DDBJ whole genome shotgun (WGS) entry which is preliminary data.</text>
</comment>
<sequence length="57" mass="6101">MSIILSSVLSIALTGNGRKVSYTTLLKLCNIVAIDKPVGLGSKKIATIEDRYPLNNP</sequence>
<organism evidence="1 2">
    <name type="scientific">Diversispora eburnea</name>
    <dbReference type="NCBI Taxonomy" id="1213867"/>
    <lineage>
        <taxon>Eukaryota</taxon>
        <taxon>Fungi</taxon>
        <taxon>Fungi incertae sedis</taxon>
        <taxon>Mucoromycota</taxon>
        <taxon>Glomeromycotina</taxon>
        <taxon>Glomeromycetes</taxon>
        <taxon>Diversisporales</taxon>
        <taxon>Diversisporaceae</taxon>
        <taxon>Diversispora</taxon>
    </lineage>
</organism>